<dbReference type="GO" id="GO:0005615">
    <property type="term" value="C:extracellular space"/>
    <property type="evidence" value="ECO:0007669"/>
    <property type="project" value="InterPro"/>
</dbReference>
<evidence type="ECO:0000256" key="5">
    <source>
        <dbReference type="ARBA" id="ARBA00012422"/>
    </source>
</evidence>
<dbReference type="InterPro" id="IPR011049">
    <property type="entry name" value="Serralysin-like_metalloprot_C"/>
</dbReference>
<reference evidence="18 19" key="1">
    <citation type="submission" date="2014-08" db="EMBL/GenBank/DDBJ databases">
        <title>Genome sequences of NCPPB Pectobacterium isolates.</title>
        <authorList>
            <person name="Glover R.H."/>
            <person name="Sapp M."/>
            <person name="Elphinstone J."/>
        </authorList>
    </citation>
    <scope>NUCLEOTIDE SEQUENCE [LARGE SCALE GENOMIC DNA]</scope>
    <source>
        <strain evidence="18 19">NCPPB 2795</strain>
    </source>
</reference>
<keyword evidence="13" id="KW-0482">Metalloprotease</keyword>
<keyword evidence="9" id="KW-0677">Repeat</keyword>
<feature type="active site" evidence="15">
    <location>
        <position position="188"/>
    </location>
</feature>
<dbReference type="AlphaFoldDB" id="A0A093S2G4"/>
<dbReference type="MEROPS" id="M10.052"/>
<keyword evidence="7" id="KW-0645">Protease</keyword>
<dbReference type="InterPro" id="IPR034033">
    <property type="entry name" value="Serralysin-like"/>
</dbReference>
<dbReference type="STRING" id="55207.KP22_02475"/>
<dbReference type="InterPro" id="IPR001818">
    <property type="entry name" value="Pept_M10_metallopeptidase"/>
</dbReference>
<dbReference type="InterPro" id="IPR024079">
    <property type="entry name" value="MetalloPept_cat_dom_sf"/>
</dbReference>
<evidence type="ECO:0000256" key="7">
    <source>
        <dbReference type="ARBA" id="ARBA00022670"/>
    </source>
</evidence>
<dbReference type="SUPFAM" id="SSF51120">
    <property type="entry name" value="beta-Roll"/>
    <property type="match status" value="1"/>
</dbReference>
<dbReference type="GO" id="GO:0004222">
    <property type="term" value="F:metalloendopeptidase activity"/>
    <property type="evidence" value="ECO:0007669"/>
    <property type="project" value="InterPro"/>
</dbReference>
<keyword evidence="14" id="KW-0865">Zymogen</keyword>
<comment type="caution">
    <text evidence="18">The sequence shown here is derived from an EMBL/GenBank/DDBJ whole genome shotgun (WGS) entry which is preliminary data.</text>
</comment>
<dbReference type="GO" id="GO:0008270">
    <property type="term" value="F:zinc ion binding"/>
    <property type="evidence" value="ECO:0007669"/>
    <property type="project" value="InterPro"/>
</dbReference>
<evidence type="ECO:0000313" key="18">
    <source>
        <dbReference type="EMBL" id="KFX06974.1"/>
    </source>
</evidence>
<evidence type="ECO:0000256" key="2">
    <source>
        <dbReference type="ARBA" id="ARBA00001913"/>
    </source>
</evidence>
<comment type="subcellular location">
    <subcellularLocation>
        <location evidence="3">Secreted</location>
    </subcellularLocation>
</comment>
<keyword evidence="10" id="KW-0378">Hydrolase</keyword>
<dbReference type="NCBIfam" id="NF035945">
    <property type="entry name" value="Zn_serralysin"/>
    <property type="match status" value="1"/>
</dbReference>
<evidence type="ECO:0000256" key="1">
    <source>
        <dbReference type="ARBA" id="ARBA00001609"/>
    </source>
</evidence>
<dbReference type="GO" id="GO:0005509">
    <property type="term" value="F:calcium ion binding"/>
    <property type="evidence" value="ECO:0007669"/>
    <property type="project" value="InterPro"/>
</dbReference>
<gene>
    <name evidence="18" type="ORF">KP22_02475</name>
</gene>
<dbReference type="InterPro" id="IPR018511">
    <property type="entry name" value="Hemolysin-typ_Ca-bd_CS"/>
</dbReference>
<comment type="cofactor">
    <cofactor evidence="16">
        <name>Zn(2+)</name>
        <dbReference type="ChEBI" id="CHEBI:29105"/>
    </cofactor>
    <text evidence="16">Binds 1 zinc ion per subunit.</text>
</comment>
<dbReference type="InterPro" id="IPR016294">
    <property type="entry name" value="Pept_M10B"/>
</dbReference>
<evidence type="ECO:0000256" key="13">
    <source>
        <dbReference type="ARBA" id="ARBA00023049"/>
    </source>
</evidence>
<evidence type="ECO:0000256" key="4">
    <source>
        <dbReference type="ARBA" id="ARBA00009490"/>
    </source>
</evidence>
<dbReference type="PRINTS" id="PR00313">
    <property type="entry name" value="CABNDNGRPT"/>
</dbReference>
<dbReference type="Pfam" id="PF00353">
    <property type="entry name" value="HemolysinCabind"/>
    <property type="match status" value="1"/>
</dbReference>
<evidence type="ECO:0000256" key="11">
    <source>
        <dbReference type="ARBA" id="ARBA00022833"/>
    </source>
</evidence>
<dbReference type="RefSeq" id="WP_039322177.1">
    <property type="nucleotide sequence ID" value="NZ_JQHM01000001.1"/>
</dbReference>
<dbReference type="InterPro" id="IPR006026">
    <property type="entry name" value="Peptidase_Metallo"/>
</dbReference>
<keyword evidence="8 16" id="KW-0479">Metal-binding</keyword>
<feature type="binding site" evidence="16">
    <location>
        <position position="187"/>
    </location>
    <ligand>
        <name>Zn(2+)</name>
        <dbReference type="ChEBI" id="CHEBI:29105"/>
        <note>catalytic</note>
    </ligand>
</feature>
<keyword evidence="12" id="KW-0106">Calcium</keyword>
<comment type="catalytic activity">
    <reaction evidence="1">
        <text>Preferential cleavage of bonds with hydrophobic residues in P1'.</text>
        <dbReference type="EC" id="3.4.24.40"/>
    </reaction>
</comment>
<keyword evidence="11 16" id="KW-0862">Zinc</keyword>
<dbReference type="GO" id="GO:0006508">
    <property type="term" value="P:proteolysis"/>
    <property type="evidence" value="ECO:0007669"/>
    <property type="project" value="UniProtKB-KW"/>
</dbReference>
<evidence type="ECO:0000256" key="14">
    <source>
        <dbReference type="ARBA" id="ARBA00023145"/>
    </source>
</evidence>
<proteinExistence type="inferred from homology"/>
<dbReference type="EC" id="3.4.24.40" evidence="5"/>
<keyword evidence="6" id="KW-0964">Secreted</keyword>
<evidence type="ECO:0000256" key="16">
    <source>
        <dbReference type="PIRSR" id="PIRSR001205-2"/>
    </source>
</evidence>
<dbReference type="Proteomes" id="UP000032874">
    <property type="component" value="Unassembled WGS sequence"/>
</dbReference>
<name>A0A093S2G4_9GAMM</name>
<dbReference type="Pfam" id="PF00413">
    <property type="entry name" value="Peptidase_M10"/>
    <property type="match status" value="1"/>
</dbReference>
<dbReference type="InterPro" id="IPR013858">
    <property type="entry name" value="Peptidase_M10B_C"/>
</dbReference>
<evidence type="ECO:0000313" key="19">
    <source>
        <dbReference type="Proteomes" id="UP000032874"/>
    </source>
</evidence>
<accession>A0A093S2G4</accession>
<dbReference type="eggNOG" id="COG2931">
    <property type="taxonomic scope" value="Bacteria"/>
</dbReference>
<evidence type="ECO:0000259" key="17">
    <source>
        <dbReference type="SMART" id="SM00235"/>
    </source>
</evidence>
<protein>
    <recommendedName>
        <fullName evidence="5">serralysin</fullName>
        <ecNumber evidence="5">3.4.24.40</ecNumber>
    </recommendedName>
</protein>
<organism evidence="18 19">
    <name type="scientific">Pectobacterium betavasculorum</name>
    <dbReference type="NCBI Taxonomy" id="55207"/>
    <lineage>
        <taxon>Bacteria</taxon>
        <taxon>Pseudomonadati</taxon>
        <taxon>Pseudomonadota</taxon>
        <taxon>Gammaproteobacteria</taxon>
        <taxon>Enterobacterales</taxon>
        <taxon>Pectobacteriaceae</taxon>
        <taxon>Pectobacterium</taxon>
    </lineage>
</organism>
<dbReference type="PIRSF" id="PIRSF001205">
    <property type="entry name" value="Peptidase_M10B"/>
    <property type="match status" value="1"/>
</dbReference>
<dbReference type="PROSITE" id="PS00330">
    <property type="entry name" value="HEMOLYSIN_CALCIUM"/>
    <property type="match status" value="1"/>
</dbReference>
<dbReference type="Gene3D" id="3.40.390.10">
    <property type="entry name" value="Collagenase (Catalytic Domain)"/>
    <property type="match status" value="1"/>
</dbReference>
<evidence type="ECO:0000256" key="9">
    <source>
        <dbReference type="ARBA" id="ARBA00022737"/>
    </source>
</evidence>
<evidence type="ECO:0000256" key="15">
    <source>
        <dbReference type="PIRSR" id="PIRSR001205-1"/>
    </source>
</evidence>
<dbReference type="EMBL" id="JQHM01000001">
    <property type="protein sequence ID" value="KFX06974.1"/>
    <property type="molecule type" value="Genomic_DNA"/>
</dbReference>
<dbReference type="CDD" id="cd04277">
    <property type="entry name" value="ZnMc_serralysin_like"/>
    <property type="match status" value="1"/>
</dbReference>
<dbReference type="SMART" id="SM00235">
    <property type="entry name" value="ZnMc"/>
    <property type="match status" value="1"/>
</dbReference>
<comment type="similarity">
    <text evidence="4">Belongs to the peptidase M10B family.</text>
</comment>
<feature type="domain" description="Peptidase metallopeptidase" evidence="17">
    <location>
        <begin position="59"/>
        <end position="243"/>
    </location>
</feature>
<dbReference type="SUPFAM" id="SSF55486">
    <property type="entry name" value="Metalloproteases ('zincins'), catalytic domain"/>
    <property type="match status" value="1"/>
</dbReference>
<comment type="cofactor">
    <cofactor evidence="2">
        <name>Ca(2+)</name>
        <dbReference type="ChEBI" id="CHEBI:29108"/>
    </cofactor>
</comment>
<feature type="binding site" evidence="16">
    <location>
        <position position="197"/>
    </location>
    <ligand>
        <name>Zn(2+)</name>
        <dbReference type="ChEBI" id="CHEBI:29105"/>
        <note>catalytic</note>
    </ligand>
</feature>
<evidence type="ECO:0000256" key="8">
    <source>
        <dbReference type="ARBA" id="ARBA00022723"/>
    </source>
</evidence>
<evidence type="ECO:0000256" key="6">
    <source>
        <dbReference type="ARBA" id="ARBA00022525"/>
    </source>
</evidence>
<dbReference type="Pfam" id="PF08548">
    <property type="entry name" value="Peptidase_M10_C"/>
    <property type="match status" value="1"/>
</dbReference>
<dbReference type="GO" id="GO:0031012">
    <property type="term" value="C:extracellular matrix"/>
    <property type="evidence" value="ECO:0007669"/>
    <property type="project" value="InterPro"/>
</dbReference>
<feature type="binding site" evidence="16">
    <location>
        <position position="191"/>
    </location>
    <ligand>
        <name>Zn(2+)</name>
        <dbReference type="ChEBI" id="CHEBI:29105"/>
        <note>catalytic</note>
    </ligand>
</feature>
<dbReference type="InterPro" id="IPR001343">
    <property type="entry name" value="Hemolysn_Ca-bd"/>
</dbReference>
<evidence type="ECO:0000256" key="3">
    <source>
        <dbReference type="ARBA" id="ARBA00004613"/>
    </source>
</evidence>
<dbReference type="Gene3D" id="2.150.10.10">
    <property type="entry name" value="Serralysin-like metalloprotease, C-terminal"/>
    <property type="match status" value="1"/>
</dbReference>
<evidence type="ECO:0000256" key="10">
    <source>
        <dbReference type="ARBA" id="ARBA00022801"/>
    </source>
</evidence>
<evidence type="ECO:0000256" key="12">
    <source>
        <dbReference type="ARBA" id="ARBA00022837"/>
    </source>
</evidence>
<sequence>MALRDLQDEDTATSALDAAGTGFSDVAPLFYNHIRGGDLVLKEIPSFTSDHAAREITRDGLTWNANEFGKPANLTYSFLQNVRTIPSGDQGFVKFNDAQIQQAKLSLQSWADVADLTFTEVNPVSEKATITFGNYTRDSSGQIDNDTQAYGYMPGDYSAAGSTWYNYNVDNIRSPDTMEYGRQTLTHEIGHALGLNHPGDYNAGEGNPSYRDATYAEDTRQYSLMSYWSEQNTGGDFQGHYAAGPLIDDISAMQLLYGANMTTRTGDTVYGFNSNTGRDFYSATSNSDTLLFSVWDAGGNDTFDFSGYRNNQNIDLNEGRFSDVGVLKGNVSIAHGVAIENAIGGSGNDTIIGNDASNILQGGAGNDVIYGGRGVDTLTGGAARDTFAYTHASESSFTSGYDTITDFQRGIDKIDLSALNSKGDLQFVNAFTGNGNEALIDWDAGSNTSNLWLNFSGQTTPDFFVHIVGQPSVATDFIV</sequence>